<name>A0A6J5M0M4_9CAUD</name>
<organism evidence="2">
    <name type="scientific">uncultured Caudovirales phage</name>
    <dbReference type="NCBI Taxonomy" id="2100421"/>
    <lineage>
        <taxon>Viruses</taxon>
        <taxon>Duplodnaviria</taxon>
        <taxon>Heunggongvirae</taxon>
        <taxon>Uroviricota</taxon>
        <taxon>Caudoviricetes</taxon>
        <taxon>Peduoviridae</taxon>
        <taxon>Maltschvirus</taxon>
        <taxon>Maltschvirus maltsch</taxon>
    </lineage>
</organism>
<feature type="transmembrane region" description="Helical" evidence="1">
    <location>
        <begin position="58"/>
        <end position="77"/>
    </location>
</feature>
<protein>
    <submittedName>
        <fullName evidence="2">Uncharacterized protein</fullName>
    </submittedName>
</protein>
<feature type="transmembrane region" description="Helical" evidence="1">
    <location>
        <begin position="6"/>
        <end position="24"/>
    </location>
</feature>
<accession>A0A6J5M0M4</accession>
<proteinExistence type="predicted"/>
<keyword evidence="1" id="KW-0472">Membrane</keyword>
<keyword evidence="1" id="KW-0812">Transmembrane</keyword>
<evidence type="ECO:0000313" key="2">
    <source>
        <dbReference type="EMBL" id="CAB4140435.1"/>
    </source>
</evidence>
<evidence type="ECO:0000256" key="1">
    <source>
        <dbReference type="SAM" id="Phobius"/>
    </source>
</evidence>
<gene>
    <name evidence="2" type="ORF">UFOVP402_31</name>
</gene>
<sequence>MRNDLYLLLALYIVPTIIFLFNAYRASKSGSMVKEPTGYPGGYKWVESKENVPMTKTGWFRFWLLFTFFFVIMFFLIGSDRWDLWFG</sequence>
<reference evidence="2" key="1">
    <citation type="submission" date="2020-04" db="EMBL/GenBank/DDBJ databases">
        <authorList>
            <person name="Chiriac C."/>
            <person name="Salcher M."/>
            <person name="Ghai R."/>
            <person name="Kavagutti S V."/>
        </authorList>
    </citation>
    <scope>NUCLEOTIDE SEQUENCE</scope>
</reference>
<dbReference type="EMBL" id="LR796374">
    <property type="protein sequence ID" value="CAB4140435.1"/>
    <property type="molecule type" value="Genomic_DNA"/>
</dbReference>
<keyword evidence="1" id="KW-1133">Transmembrane helix</keyword>